<sequence length="79" mass="9037">MGQSRIRLIWYWLGTYYLAHEYLTKATIYGQQWDPAGAEEERSEDGEQEAEPNKGNHKRYVEVSSLLKAEGAHLPGVVN</sequence>
<evidence type="ECO:0000256" key="1">
    <source>
        <dbReference type="SAM" id="MobiDB-lite"/>
    </source>
</evidence>
<name>A0ABQ9LRZ4_HEVBR</name>
<dbReference type="PANTHER" id="PTHR34657">
    <property type="entry name" value="EMBRYO SAC DEVELOPMENT ARREST 6"/>
    <property type="match status" value="1"/>
</dbReference>
<protein>
    <submittedName>
        <fullName evidence="2">Uncharacterized protein</fullName>
    </submittedName>
</protein>
<dbReference type="Proteomes" id="UP001174677">
    <property type="component" value="Chromosome 10"/>
</dbReference>
<evidence type="ECO:0000313" key="3">
    <source>
        <dbReference type="Proteomes" id="UP001174677"/>
    </source>
</evidence>
<dbReference type="PANTHER" id="PTHR34657:SF10">
    <property type="entry name" value="F21M11.6 PROTEIN"/>
    <property type="match status" value="1"/>
</dbReference>
<comment type="caution">
    <text evidence="2">The sequence shown here is derived from an EMBL/GenBank/DDBJ whole genome shotgun (WGS) entry which is preliminary data.</text>
</comment>
<organism evidence="2 3">
    <name type="scientific">Hevea brasiliensis</name>
    <name type="common">Para rubber tree</name>
    <name type="synonym">Siphonia brasiliensis</name>
    <dbReference type="NCBI Taxonomy" id="3981"/>
    <lineage>
        <taxon>Eukaryota</taxon>
        <taxon>Viridiplantae</taxon>
        <taxon>Streptophyta</taxon>
        <taxon>Embryophyta</taxon>
        <taxon>Tracheophyta</taxon>
        <taxon>Spermatophyta</taxon>
        <taxon>Magnoliopsida</taxon>
        <taxon>eudicotyledons</taxon>
        <taxon>Gunneridae</taxon>
        <taxon>Pentapetalae</taxon>
        <taxon>rosids</taxon>
        <taxon>fabids</taxon>
        <taxon>Malpighiales</taxon>
        <taxon>Euphorbiaceae</taxon>
        <taxon>Crotonoideae</taxon>
        <taxon>Micrandreae</taxon>
        <taxon>Hevea</taxon>
    </lineage>
</organism>
<proteinExistence type="predicted"/>
<gene>
    <name evidence="2" type="ORF">P3X46_017811</name>
</gene>
<feature type="compositionally biased region" description="Acidic residues" evidence="1">
    <location>
        <begin position="37"/>
        <end position="50"/>
    </location>
</feature>
<evidence type="ECO:0000313" key="2">
    <source>
        <dbReference type="EMBL" id="KAJ9169645.1"/>
    </source>
</evidence>
<reference evidence="2 3" key="1">
    <citation type="journal article" date="2023" name="Plant Biotechnol. J.">
        <title>Chromosome-level wild Hevea brasiliensis genome provides new tools for genomic-assisted breeding and valuable loci to elevate rubber yield.</title>
        <authorList>
            <person name="Cheng H."/>
            <person name="Song X."/>
            <person name="Hu Y."/>
            <person name="Wu T."/>
            <person name="Yang Q."/>
            <person name="An Z."/>
            <person name="Feng S."/>
            <person name="Deng Z."/>
            <person name="Wu W."/>
            <person name="Zeng X."/>
            <person name="Tu M."/>
            <person name="Wang X."/>
            <person name="Huang H."/>
        </authorList>
    </citation>
    <scope>NUCLEOTIDE SEQUENCE [LARGE SCALE GENOMIC DNA]</scope>
    <source>
        <strain evidence="2">MT/VB/25A 57/8</strain>
    </source>
</reference>
<dbReference type="EMBL" id="JARPOI010000010">
    <property type="protein sequence ID" value="KAJ9169645.1"/>
    <property type="molecule type" value="Genomic_DNA"/>
</dbReference>
<feature type="region of interest" description="Disordered" evidence="1">
    <location>
        <begin position="36"/>
        <end position="57"/>
    </location>
</feature>
<keyword evidence="3" id="KW-1185">Reference proteome</keyword>
<accession>A0ABQ9LRZ4</accession>